<organism evidence="1 2">
    <name type="scientific">Tistrella mobilis</name>
    <dbReference type="NCBI Taxonomy" id="171437"/>
    <lineage>
        <taxon>Bacteria</taxon>
        <taxon>Pseudomonadati</taxon>
        <taxon>Pseudomonadota</taxon>
        <taxon>Alphaproteobacteria</taxon>
        <taxon>Geminicoccales</taxon>
        <taxon>Geminicoccaceae</taxon>
        <taxon>Tistrella</taxon>
    </lineage>
</organism>
<sequence>MSTDAETFRRLLRRPVDDPAVQALIRAAPDGLERVDWTGFVRLPRHGVAVMFKTAPWVTGEAGETLHAEAVHLYGPGYENSVGFAGSLPAGLTFGAEEAPIRATLGEIRNQGGGTFSRTLRRTVPRWISFDFGPDILHLQFSGAGGLELVTIYVPLPGV</sequence>
<protein>
    <submittedName>
        <fullName evidence="1">Uncharacterized protein</fullName>
    </submittedName>
</protein>
<dbReference type="AlphaFoldDB" id="A0A162LJA3"/>
<dbReference type="EMBL" id="LPZR01000069">
    <property type="protein sequence ID" value="KYO55219.1"/>
    <property type="molecule type" value="Genomic_DNA"/>
</dbReference>
<accession>A0A162LJA3</accession>
<dbReference type="RefSeq" id="WP_062762447.1">
    <property type="nucleotide sequence ID" value="NZ_CP121042.1"/>
</dbReference>
<dbReference type="GeneID" id="97239072"/>
<reference evidence="1 2" key="1">
    <citation type="submission" date="2015-12" db="EMBL/GenBank/DDBJ databases">
        <title>Genome sequence of Tistrella mobilis MCCC 1A02139.</title>
        <authorList>
            <person name="Lu L."/>
            <person name="Lai Q."/>
            <person name="Shao Z."/>
            <person name="Qian P."/>
        </authorList>
    </citation>
    <scope>NUCLEOTIDE SEQUENCE [LARGE SCALE GENOMIC DNA]</scope>
    <source>
        <strain evidence="1 2">MCCC 1A02139</strain>
    </source>
</reference>
<evidence type="ECO:0000313" key="1">
    <source>
        <dbReference type="EMBL" id="KYO55219.1"/>
    </source>
</evidence>
<evidence type="ECO:0000313" key="2">
    <source>
        <dbReference type="Proteomes" id="UP000075787"/>
    </source>
</evidence>
<gene>
    <name evidence="1" type="ORF">AUP44_23980</name>
</gene>
<proteinExistence type="predicted"/>
<comment type="caution">
    <text evidence="1">The sequence shown here is derived from an EMBL/GenBank/DDBJ whole genome shotgun (WGS) entry which is preliminary data.</text>
</comment>
<dbReference type="OrthoDB" id="7366330at2"/>
<name>A0A162LJA3_9PROT</name>
<dbReference type="Proteomes" id="UP000075787">
    <property type="component" value="Unassembled WGS sequence"/>
</dbReference>